<dbReference type="GO" id="GO:0004386">
    <property type="term" value="F:helicase activity"/>
    <property type="evidence" value="ECO:0007669"/>
    <property type="project" value="UniProtKB-KW"/>
</dbReference>
<proteinExistence type="predicted"/>
<dbReference type="GO" id="GO:0005524">
    <property type="term" value="F:ATP binding"/>
    <property type="evidence" value="ECO:0007669"/>
    <property type="project" value="UniProtKB-KW"/>
</dbReference>
<accession>A0A481Z5V4</accession>
<dbReference type="InterPro" id="IPR056443">
    <property type="entry name" value="AEP_C962R"/>
</dbReference>
<keyword evidence="5" id="KW-0347">Helicase</keyword>
<evidence type="ECO:0000256" key="2">
    <source>
        <dbReference type="ARBA" id="ARBA00022801"/>
    </source>
</evidence>
<dbReference type="PANTHER" id="PTHR35372">
    <property type="entry name" value="ATP BINDING PROTEIN-RELATED"/>
    <property type="match status" value="1"/>
</dbReference>
<gene>
    <name evidence="5" type="ORF">LCPAC103_01410</name>
</gene>
<dbReference type="InterPro" id="IPR051620">
    <property type="entry name" value="ORF904-like_C"/>
</dbReference>
<dbReference type="InterPro" id="IPR014015">
    <property type="entry name" value="Helicase_SF3_DNA-vir"/>
</dbReference>
<protein>
    <submittedName>
        <fullName evidence="5">D5-like helicase-primase</fullName>
    </submittedName>
</protein>
<dbReference type="EMBL" id="MK500487">
    <property type="protein sequence ID" value="QBK90460.1"/>
    <property type="molecule type" value="Genomic_DNA"/>
</dbReference>
<dbReference type="PROSITE" id="PS51206">
    <property type="entry name" value="SF3_HELICASE_1"/>
    <property type="match status" value="1"/>
</dbReference>
<evidence type="ECO:0000256" key="1">
    <source>
        <dbReference type="ARBA" id="ARBA00022741"/>
    </source>
</evidence>
<keyword evidence="1" id="KW-0547">Nucleotide-binding</keyword>
<dbReference type="Pfam" id="PF08706">
    <property type="entry name" value="D5_N"/>
    <property type="match status" value="1"/>
</dbReference>
<keyword evidence="2" id="KW-0378">Hydrolase</keyword>
<sequence length="927" mass="107066">MSCHPFTEYLVAVETGDVATHHAFLDNPGDWKVPDSDIDDFWTCYCRSALGFLRKSRGLKLSLAEQPVKYPPIIGNLTFRFSDIDDPDTFTPYDDSFVLSVVKCYQDIILESVELTSEKAEVICCVLEQRKYSEEDSQIVCRLQLQFPYCKLEAKSQVNVINPLVITRLARDSVLSLLWTTPVNNLEEIVDVGACLKPHLMYLSVASYTDKPLQLTKIYGYLTDDEIADGEAPVFSLEDAFIPGNHNHVHRGILSADSLDKQDVSFWTPLFLSLDYWTRHARLKKGKGPSLSMSPIQLIPSTRSQSVSLSTETDKLKAKRFLTMLSPHRAEEENFSKDIGQALYLVYEGKPEGLHVWSSWVNSKSGKSRAMDGLPMMTRAECKEYWGDLEFQKEFPLTLRTLAWYARIDSPKQYKQWHTKWVMEAMETSLSLTHVDIAEVLYRLKWLDFTCAAVNKKRWYEFKKHRWYPLDNASEVEFYLSHGFRDVYRRFNSELITKVASINSEAEKKVLETMSVQVLRLINKLGSSGSLTSIVKVAMNIFHHHDRDFVKFRDQNPDVLGMENCVIQTTNTQALIRDGKPEDYTTKSTGLRWNDSLHEDHPAVRDIDYWFRQMFPDPELNAYAWKLDASCLRARNSEKMFPCNCGEGDNSKSMKKKLSECAFGPYCMNFDTSVFTSTRRGGGPSPELARVEGARVGYIDEPEAGEPYKAGKTKKITGGDTMFARFCCQDGGDIQVFLTIFLNCNDPPEFDRLDKAVEQRLKYIPFLSTWVPREYAPTTEKEQFAQGLFPMDPFFEDKIPKMAPAYMWRLVHWYEVYRREGLKEPDLVKKYTKQYLEDHCPYKLFIKEEVEKVYITGLDGVIVRDENCKLTCKELYAEFVNWFKDCKPSDRIPDYPTAIKQFQRRFEIRPINNCWGGIRFKVAMARV</sequence>
<keyword evidence="3" id="KW-0067">ATP-binding</keyword>
<evidence type="ECO:0000313" key="5">
    <source>
        <dbReference type="EMBL" id="QBK90460.1"/>
    </source>
</evidence>
<evidence type="ECO:0000256" key="3">
    <source>
        <dbReference type="ARBA" id="ARBA00022840"/>
    </source>
</evidence>
<dbReference type="Pfam" id="PF23162">
    <property type="entry name" value="AEP_C962R"/>
    <property type="match status" value="1"/>
</dbReference>
<name>A0A481Z5V4_9VIRU</name>
<dbReference type="PANTHER" id="PTHR35372:SF2">
    <property type="entry name" value="SF3 HELICASE DOMAIN-CONTAINING PROTEIN"/>
    <property type="match status" value="1"/>
</dbReference>
<reference evidence="5" key="1">
    <citation type="journal article" date="2019" name="MBio">
        <title>Virus Genomes from Deep Sea Sediments Expand the Ocean Megavirome and Support Independent Origins of Viral Gigantism.</title>
        <authorList>
            <person name="Backstrom D."/>
            <person name="Yutin N."/>
            <person name="Jorgensen S.L."/>
            <person name="Dharamshi J."/>
            <person name="Homa F."/>
            <person name="Zaremba-Niedwiedzka K."/>
            <person name="Spang A."/>
            <person name="Wolf Y.I."/>
            <person name="Koonin E.V."/>
            <person name="Ettema T.J."/>
        </authorList>
    </citation>
    <scope>NUCLEOTIDE SEQUENCE</scope>
</reference>
<organism evidence="5">
    <name type="scientific">Pithovirus LCPAC103</name>
    <dbReference type="NCBI Taxonomy" id="2506588"/>
    <lineage>
        <taxon>Viruses</taxon>
        <taxon>Pithoviruses</taxon>
    </lineage>
</organism>
<dbReference type="InterPro" id="IPR014818">
    <property type="entry name" value="Phage/plasmid_primase_P4_C"/>
</dbReference>
<dbReference type="GO" id="GO:0016787">
    <property type="term" value="F:hydrolase activity"/>
    <property type="evidence" value="ECO:0007669"/>
    <property type="project" value="UniProtKB-KW"/>
</dbReference>
<evidence type="ECO:0000259" key="4">
    <source>
        <dbReference type="PROSITE" id="PS51206"/>
    </source>
</evidence>
<feature type="domain" description="SF3 helicase" evidence="4">
    <location>
        <begin position="606"/>
        <end position="779"/>
    </location>
</feature>